<evidence type="ECO:0000256" key="11">
    <source>
        <dbReference type="ARBA" id="ARBA00022840"/>
    </source>
</evidence>
<evidence type="ECO:0000256" key="14">
    <source>
        <dbReference type="ARBA" id="ARBA00024113"/>
    </source>
</evidence>
<dbReference type="PIRSF" id="PIRSF000559">
    <property type="entry name" value="cGMP-dep_kinase"/>
    <property type="match status" value="1"/>
</dbReference>
<dbReference type="InterPro" id="IPR014710">
    <property type="entry name" value="RmlC-like_jellyroll"/>
</dbReference>
<keyword evidence="6" id="KW-0140">cGMP</keyword>
<dbReference type="EC" id="2.7.11.12" evidence="3"/>
<dbReference type="Gene3D" id="1.10.510.10">
    <property type="entry name" value="Transferase(Phosphotransferase) domain 1"/>
    <property type="match status" value="1"/>
</dbReference>
<evidence type="ECO:0000256" key="10">
    <source>
        <dbReference type="ARBA" id="ARBA00022777"/>
    </source>
</evidence>
<evidence type="ECO:0000313" key="24">
    <source>
        <dbReference type="EMBL" id="CAE0256827.1"/>
    </source>
</evidence>
<evidence type="ECO:0000256" key="12">
    <source>
        <dbReference type="ARBA" id="ARBA00022842"/>
    </source>
</evidence>
<evidence type="ECO:0000256" key="9">
    <source>
        <dbReference type="ARBA" id="ARBA00022741"/>
    </source>
</evidence>
<feature type="region of interest" description="Disordered" evidence="20">
    <location>
        <begin position="747"/>
        <end position="787"/>
    </location>
</feature>
<evidence type="ECO:0000259" key="21">
    <source>
        <dbReference type="PROSITE" id="PS50011"/>
    </source>
</evidence>
<evidence type="ECO:0000256" key="18">
    <source>
        <dbReference type="PIRSR" id="PIRSR000559-2"/>
    </source>
</evidence>
<dbReference type="InterPro" id="IPR000595">
    <property type="entry name" value="cNMP-bd_dom"/>
</dbReference>
<feature type="binding site" evidence="18">
    <location>
        <begin position="483"/>
        <end position="491"/>
    </location>
    <ligand>
        <name>ATP</name>
        <dbReference type="ChEBI" id="CHEBI:30616"/>
    </ligand>
</feature>
<reference evidence="25" key="1">
    <citation type="submission" date="2021-01" db="EMBL/GenBank/DDBJ databases">
        <authorList>
            <person name="Corre E."/>
            <person name="Pelletier E."/>
            <person name="Niang G."/>
            <person name="Scheremetjew M."/>
            <person name="Finn R."/>
            <person name="Kale V."/>
            <person name="Holt S."/>
            <person name="Cochrane G."/>
            <person name="Meng A."/>
            <person name="Brown T."/>
            <person name="Cohen L."/>
        </authorList>
    </citation>
    <scope>NUCLEOTIDE SEQUENCE</scope>
    <source>
        <strain evidence="25">NIES-2562</strain>
    </source>
</reference>
<dbReference type="Gene3D" id="3.30.200.20">
    <property type="entry name" value="Phosphorylase Kinase, domain 1"/>
    <property type="match status" value="1"/>
</dbReference>
<feature type="region of interest" description="Disordered" evidence="20">
    <location>
        <begin position="46"/>
        <end position="77"/>
    </location>
</feature>
<dbReference type="EMBL" id="HBIB01029277">
    <property type="protein sequence ID" value="CAE0256827.1"/>
    <property type="molecule type" value="Transcribed_RNA"/>
</dbReference>
<feature type="active site" description="Proton acceptor" evidence="17">
    <location>
        <position position="600"/>
    </location>
</feature>
<proteinExistence type="inferred from homology"/>
<dbReference type="InterPro" id="IPR000719">
    <property type="entry name" value="Prot_kinase_dom"/>
</dbReference>
<dbReference type="PROSITE" id="PS00888">
    <property type="entry name" value="CNMP_BINDING_1"/>
    <property type="match status" value="3"/>
</dbReference>
<dbReference type="InterPro" id="IPR011009">
    <property type="entry name" value="Kinase-like_dom_sf"/>
</dbReference>
<dbReference type="GO" id="GO:0009653">
    <property type="term" value="P:anatomical structure morphogenesis"/>
    <property type="evidence" value="ECO:0007669"/>
    <property type="project" value="UniProtKB-ARBA"/>
</dbReference>
<dbReference type="EMBL" id="HBIB01029278">
    <property type="protein sequence ID" value="CAE0256828.1"/>
    <property type="molecule type" value="Transcribed_RNA"/>
</dbReference>
<feature type="compositionally biased region" description="Acidic residues" evidence="20">
    <location>
        <begin position="755"/>
        <end position="787"/>
    </location>
</feature>
<keyword evidence="8" id="KW-0479">Metal-binding</keyword>
<keyword evidence="11 18" id="KW-0067">ATP-binding</keyword>
<evidence type="ECO:0000256" key="7">
    <source>
        <dbReference type="ARBA" id="ARBA00022679"/>
    </source>
</evidence>
<evidence type="ECO:0000256" key="5">
    <source>
        <dbReference type="ARBA" id="ARBA00022527"/>
    </source>
</evidence>
<dbReference type="InterPro" id="IPR008271">
    <property type="entry name" value="Ser/Thr_kinase_AS"/>
</dbReference>
<dbReference type="PROSITE" id="PS00108">
    <property type="entry name" value="PROTEIN_KINASE_ST"/>
    <property type="match status" value="1"/>
</dbReference>
<feature type="domain" description="Protein kinase" evidence="21">
    <location>
        <begin position="477"/>
        <end position="731"/>
    </location>
</feature>
<dbReference type="GO" id="GO:0046872">
    <property type="term" value="F:metal ion binding"/>
    <property type="evidence" value="ECO:0007669"/>
    <property type="project" value="UniProtKB-KW"/>
</dbReference>
<dbReference type="GO" id="GO:0005524">
    <property type="term" value="F:ATP binding"/>
    <property type="evidence" value="ECO:0007669"/>
    <property type="project" value="UniProtKB-UniRule"/>
</dbReference>
<keyword evidence="12" id="KW-0460">Magnesium</keyword>
<dbReference type="GO" id="GO:0005952">
    <property type="term" value="C:cAMP-dependent protein kinase complex"/>
    <property type="evidence" value="ECO:0007669"/>
    <property type="project" value="TreeGrafter"/>
</dbReference>
<dbReference type="CDD" id="cd00038">
    <property type="entry name" value="CAP_ED"/>
    <property type="match status" value="3"/>
</dbReference>
<dbReference type="PROSITE" id="PS00107">
    <property type="entry name" value="PROTEIN_KINASE_ATP"/>
    <property type="match status" value="1"/>
</dbReference>
<dbReference type="Gene3D" id="2.60.120.10">
    <property type="entry name" value="Jelly Rolls"/>
    <property type="match status" value="3"/>
</dbReference>
<evidence type="ECO:0000313" key="25">
    <source>
        <dbReference type="EMBL" id="CAE0256828.1"/>
    </source>
</evidence>
<dbReference type="GO" id="GO:0004692">
    <property type="term" value="F:cGMP-dependent protein kinase activity"/>
    <property type="evidence" value="ECO:0007669"/>
    <property type="project" value="UniProtKB-EC"/>
</dbReference>
<protein>
    <recommendedName>
        <fullName evidence="14">cGMP-dependent protein kinase</fullName>
        <ecNumber evidence="3">2.7.11.12</ecNumber>
    </recommendedName>
</protein>
<comment type="cofactor">
    <cofactor evidence="1">
        <name>Mg(2+)</name>
        <dbReference type="ChEBI" id="CHEBI:18420"/>
    </cofactor>
</comment>
<dbReference type="InterPro" id="IPR018490">
    <property type="entry name" value="cNMP-bd_dom_sf"/>
</dbReference>
<keyword evidence="9 18" id="KW-0547">Nucleotide-binding</keyword>
<dbReference type="PANTHER" id="PTHR24353">
    <property type="entry name" value="CYCLIC NUCLEOTIDE-DEPENDENT PROTEIN KINASE"/>
    <property type="match status" value="1"/>
</dbReference>
<dbReference type="FunFam" id="3.30.200.20:FF:000042">
    <property type="entry name" value="Aurora kinase A"/>
    <property type="match status" value="1"/>
</dbReference>
<dbReference type="PROSITE" id="PS51285">
    <property type="entry name" value="AGC_KINASE_CTER"/>
    <property type="match status" value="1"/>
</dbReference>
<dbReference type="PROSITE" id="PS50042">
    <property type="entry name" value="CNMP_BINDING_3"/>
    <property type="match status" value="3"/>
</dbReference>
<comment type="similarity">
    <text evidence="2">Belongs to the protein kinase superfamily. AGC Ser/Thr protein kinase family. cGMP subfamily.</text>
</comment>
<dbReference type="InterPro" id="IPR018488">
    <property type="entry name" value="cNMP-bd_CS"/>
</dbReference>
<feature type="binding site" evidence="18 19">
    <location>
        <position position="506"/>
    </location>
    <ligand>
        <name>ATP</name>
        <dbReference type="ChEBI" id="CHEBI:30616"/>
    </ligand>
</feature>
<dbReference type="FunFam" id="1.10.510.10:FF:000005">
    <property type="entry name" value="cAMP-dependent protein kinase catalytic subunit alpha"/>
    <property type="match status" value="1"/>
</dbReference>
<evidence type="ECO:0000256" key="4">
    <source>
        <dbReference type="ARBA" id="ARBA00022490"/>
    </source>
</evidence>
<dbReference type="Pfam" id="PF00027">
    <property type="entry name" value="cNMP_binding"/>
    <property type="match status" value="3"/>
</dbReference>
<feature type="domain" description="Cyclic nucleotide-binding" evidence="22">
    <location>
        <begin position="353"/>
        <end position="470"/>
    </location>
</feature>
<keyword evidence="7" id="KW-0808">Transferase</keyword>
<sequence>MGNCCAPASSGKKYEEKQVSQVNTDSEFQTSARAAKQVGVSEVKVEVGAPAEKSTGGGRSGPSKSTAGKKHRGAVSAEVDDSEYKVTKVEKTQSIRALIEKAVASNVLFLTVDEKTRDALIDTMFHTKASDGTVVIEQGDAADNFYVVEDGTFDVWINKGKPGEKRVASYSGGSCFGELALLYNCPRAATVVATSDATLWALDRRAYAAVKKMASSSDLQSKEKFVRSVPSLNELSDAELAQLADALVEEEFDDQRYIITKGEVGDKFYIISAGEVYITDKTSGSVDESEAVAVLKAGSFFGERALLTDDVRAASVVAKGAVSLLSLDRQGFVDLLGPLQDVWKLSSLRNVALLSPLSEGQRLQLVPRMEPETFDEGDYIIQKGEAGDAFYILEEGEVVVLDHPGEAPLAVLKKGDCFGERALLTDEARAKYIQASTAVKVLRLDRESFNSILGPLQDLLDRKMKSYEKSEIKFEDLRVITTLGTGTFGKVQLVRHPDTKTTYALKCLKKAQIIMLRQKEHIMNEKAVLEECDHPFIVKLAATYKDAEYLYMLMETVMGGELFTYLRQRERFSEDEAKFYAACVISAFEFLHERGYAYRDLKPENLLIDSQGYVKVVDFGFAKRISGRSYTVCGTPDYLPPEIIQSSGHTKAVDWWALGILIYEMVEGEPPFAHEDTMQMYRNIISGNYAFTSRFSKPLQDLISKLLENNQTRRLGNLKRGALDIKNHRWFKGFDWRALDRKELAAPFTPKLSDPEDTSYFEDYGDMDPGAEYDGDGDDGTGWDEEW</sequence>
<feature type="domain" description="Cyclic nucleotide-binding" evidence="22">
    <location>
        <begin position="231"/>
        <end position="342"/>
    </location>
</feature>
<dbReference type="CDD" id="cd05580">
    <property type="entry name" value="STKc_PKA_like"/>
    <property type="match status" value="1"/>
</dbReference>
<gene>
    <name evidence="24" type="ORF">PBIL07802_LOCUS19084</name>
    <name evidence="25" type="ORF">PBIL07802_LOCUS19085</name>
</gene>
<evidence type="ECO:0000259" key="22">
    <source>
        <dbReference type="PROSITE" id="PS50042"/>
    </source>
</evidence>
<dbReference type="SMART" id="SM00220">
    <property type="entry name" value="S_TKc"/>
    <property type="match status" value="1"/>
</dbReference>
<comment type="catalytic activity">
    <reaction evidence="16">
        <text>L-seryl-[protein] + ATP = O-phospho-L-seryl-[protein] + ADP + H(+)</text>
        <dbReference type="Rhea" id="RHEA:17989"/>
        <dbReference type="Rhea" id="RHEA-COMP:9863"/>
        <dbReference type="Rhea" id="RHEA-COMP:11604"/>
        <dbReference type="ChEBI" id="CHEBI:15378"/>
        <dbReference type="ChEBI" id="CHEBI:29999"/>
        <dbReference type="ChEBI" id="CHEBI:30616"/>
        <dbReference type="ChEBI" id="CHEBI:83421"/>
        <dbReference type="ChEBI" id="CHEBI:456216"/>
        <dbReference type="EC" id="2.7.11.12"/>
    </reaction>
</comment>
<evidence type="ECO:0000256" key="13">
    <source>
        <dbReference type="ARBA" id="ARBA00022992"/>
    </source>
</evidence>
<dbReference type="InterPro" id="IPR000961">
    <property type="entry name" value="AGC-kinase_C"/>
</dbReference>
<keyword evidence="13" id="KW-0142">cGMP-binding</keyword>
<dbReference type="PROSITE" id="PS50011">
    <property type="entry name" value="PROTEIN_KINASE_DOM"/>
    <property type="match status" value="1"/>
</dbReference>
<dbReference type="PROSITE" id="PS00889">
    <property type="entry name" value="CNMP_BINDING_2"/>
    <property type="match status" value="2"/>
</dbReference>
<dbReference type="SMART" id="SM00100">
    <property type="entry name" value="cNMP"/>
    <property type="match status" value="3"/>
</dbReference>
<evidence type="ECO:0000256" key="1">
    <source>
        <dbReference type="ARBA" id="ARBA00001946"/>
    </source>
</evidence>
<feature type="domain" description="AGC-kinase C-terminal" evidence="23">
    <location>
        <begin position="732"/>
        <end position="787"/>
    </location>
</feature>
<feature type="domain" description="Cyclic nucleotide-binding" evidence="22">
    <location>
        <begin position="108"/>
        <end position="228"/>
    </location>
</feature>
<dbReference type="PANTHER" id="PTHR24353:SF37">
    <property type="entry name" value="CAMP-DEPENDENT PROTEIN KINASE CATALYTIC SUBUNIT PRKX"/>
    <property type="match status" value="1"/>
</dbReference>
<dbReference type="InterPro" id="IPR017441">
    <property type="entry name" value="Protein_kinase_ATP_BS"/>
</dbReference>
<dbReference type="SUPFAM" id="SSF51206">
    <property type="entry name" value="cAMP-binding domain-like"/>
    <property type="match status" value="3"/>
</dbReference>
<evidence type="ECO:0000256" key="16">
    <source>
        <dbReference type="ARBA" id="ARBA00047462"/>
    </source>
</evidence>
<dbReference type="AlphaFoldDB" id="A0A7S3DG88"/>
<evidence type="ECO:0000256" key="20">
    <source>
        <dbReference type="SAM" id="MobiDB-lite"/>
    </source>
</evidence>
<accession>A0A7S3DG88</accession>
<evidence type="ECO:0000256" key="6">
    <source>
        <dbReference type="ARBA" id="ARBA00022535"/>
    </source>
</evidence>
<keyword evidence="10" id="KW-0418">Kinase</keyword>
<dbReference type="PRINTS" id="PR00103">
    <property type="entry name" value="CAMPKINASE"/>
</dbReference>
<evidence type="ECO:0000256" key="3">
    <source>
        <dbReference type="ARBA" id="ARBA00012428"/>
    </source>
</evidence>
<evidence type="ECO:0000256" key="17">
    <source>
        <dbReference type="PIRSR" id="PIRSR000559-1"/>
    </source>
</evidence>
<evidence type="ECO:0000256" key="19">
    <source>
        <dbReference type="PROSITE-ProRule" id="PRU10141"/>
    </source>
</evidence>
<dbReference type="InterPro" id="IPR002374">
    <property type="entry name" value="cGMP_dep_kinase"/>
</dbReference>
<evidence type="ECO:0000256" key="15">
    <source>
        <dbReference type="ARBA" id="ARBA00047298"/>
    </source>
</evidence>
<keyword evidence="4" id="KW-0963">Cytoplasm</keyword>
<dbReference type="SMART" id="SM00133">
    <property type="entry name" value="S_TK_X"/>
    <property type="match status" value="1"/>
</dbReference>
<dbReference type="Pfam" id="PF00069">
    <property type="entry name" value="Pkinase"/>
    <property type="match status" value="1"/>
</dbReference>
<comment type="catalytic activity">
    <reaction evidence="15">
        <text>L-threonyl-[protein] + ATP = O-phospho-L-threonyl-[protein] + ADP + H(+)</text>
        <dbReference type="Rhea" id="RHEA:46608"/>
        <dbReference type="Rhea" id="RHEA-COMP:11060"/>
        <dbReference type="Rhea" id="RHEA-COMP:11605"/>
        <dbReference type="ChEBI" id="CHEBI:15378"/>
        <dbReference type="ChEBI" id="CHEBI:30013"/>
        <dbReference type="ChEBI" id="CHEBI:30616"/>
        <dbReference type="ChEBI" id="CHEBI:61977"/>
        <dbReference type="ChEBI" id="CHEBI:456216"/>
        <dbReference type="EC" id="2.7.11.12"/>
    </reaction>
</comment>
<evidence type="ECO:0000259" key="23">
    <source>
        <dbReference type="PROSITE" id="PS51285"/>
    </source>
</evidence>
<dbReference type="SUPFAM" id="SSF56112">
    <property type="entry name" value="Protein kinase-like (PK-like)"/>
    <property type="match status" value="1"/>
</dbReference>
<organism evidence="25">
    <name type="scientific">Palpitomonas bilix</name>
    <dbReference type="NCBI Taxonomy" id="652834"/>
    <lineage>
        <taxon>Eukaryota</taxon>
        <taxon>Eukaryota incertae sedis</taxon>
    </lineage>
</organism>
<evidence type="ECO:0000256" key="2">
    <source>
        <dbReference type="ARBA" id="ARBA00006352"/>
    </source>
</evidence>
<keyword evidence="5" id="KW-0723">Serine/threonine-protein kinase</keyword>
<dbReference type="GO" id="GO:0030553">
    <property type="term" value="F:cGMP binding"/>
    <property type="evidence" value="ECO:0007669"/>
    <property type="project" value="UniProtKB-KW"/>
</dbReference>
<evidence type="ECO:0000256" key="8">
    <source>
        <dbReference type="ARBA" id="ARBA00022723"/>
    </source>
</evidence>
<dbReference type="GO" id="GO:0004691">
    <property type="term" value="F:cAMP-dependent protein kinase activity"/>
    <property type="evidence" value="ECO:0007669"/>
    <property type="project" value="TreeGrafter"/>
</dbReference>
<name>A0A7S3DG88_9EUKA</name>